<dbReference type="RefSeq" id="WP_317082286.1">
    <property type="nucleotide sequence ID" value="NZ_CP136594.1"/>
</dbReference>
<keyword evidence="3" id="KW-1185">Reference proteome</keyword>
<feature type="domain" description="Antitoxin SocA-like Panacea" evidence="1">
    <location>
        <begin position="32"/>
        <end position="141"/>
    </location>
</feature>
<gene>
    <name evidence="2" type="ORF">RB602_01455</name>
</gene>
<dbReference type="EMBL" id="CP136594">
    <property type="protein sequence ID" value="WOE75410.1"/>
    <property type="molecule type" value="Genomic_DNA"/>
</dbReference>
<sequence length="206" mass="23515">MPDIQFDRNKMRAVILHVCHACSPDDLGAVKLHKVLYFLDMLSYAHHRQVVTGATYRKRPYGPASDQLLFQLREMERAGAIEINEVDYHGYQKREYRAKATEPEGVLSEMEVDLLDDIIDFVCRDNTAKSISEYSHKLPWQMADMGKEIPYHSALLLIPNEPTPEALDAASEGQREFEKARSDKNAVDMSLLSTFRESLLQSAGQR</sequence>
<proteinExistence type="predicted"/>
<dbReference type="InterPro" id="IPR025272">
    <property type="entry name" value="SocA_Panacea"/>
</dbReference>
<evidence type="ECO:0000313" key="2">
    <source>
        <dbReference type="EMBL" id="WOE75410.1"/>
    </source>
</evidence>
<reference evidence="2 3" key="1">
    <citation type="submission" date="2023-10" db="EMBL/GenBank/DDBJ databases">
        <title>Complete genome sequence of a Sphingomonadaceae bacterium.</title>
        <authorList>
            <person name="Yan C."/>
        </authorList>
    </citation>
    <scope>NUCLEOTIDE SEQUENCE [LARGE SCALE GENOMIC DNA]</scope>
    <source>
        <strain evidence="2 3">SCSIO 66989</strain>
    </source>
</reference>
<dbReference type="Pfam" id="PF13274">
    <property type="entry name" value="SocA_Panacea"/>
    <property type="match status" value="1"/>
</dbReference>
<evidence type="ECO:0000313" key="3">
    <source>
        <dbReference type="Proteomes" id="UP001302429"/>
    </source>
</evidence>
<protein>
    <submittedName>
        <fullName evidence="2">Panacea domain-containing protein</fullName>
    </submittedName>
</protein>
<organism evidence="2 3">
    <name type="scientific">Alterisphingorhabdus coralli</name>
    <dbReference type="NCBI Taxonomy" id="3071408"/>
    <lineage>
        <taxon>Bacteria</taxon>
        <taxon>Pseudomonadati</taxon>
        <taxon>Pseudomonadota</taxon>
        <taxon>Alphaproteobacteria</taxon>
        <taxon>Sphingomonadales</taxon>
        <taxon>Sphingomonadaceae</taxon>
        <taxon>Alterisphingorhabdus (ex Yan et al. 2024)</taxon>
    </lineage>
</organism>
<dbReference type="KEGG" id="acoa:RB602_01455"/>
<dbReference type="Proteomes" id="UP001302429">
    <property type="component" value="Chromosome"/>
</dbReference>
<dbReference type="AlphaFoldDB" id="A0AA97I248"/>
<evidence type="ECO:0000259" key="1">
    <source>
        <dbReference type="Pfam" id="PF13274"/>
    </source>
</evidence>
<name>A0AA97I248_9SPHN</name>
<accession>A0AA97I248</accession>